<dbReference type="SUPFAM" id="SSF52777">
    <property type="entry name" value="CoA-dependent acyltransferases"/>
    <property type="match status" value="1"/>
</dbReference>
<feature type="non-terminal residue" evidence="1">
    <location>
        <position position="1"/>
    </location>
</feature>
<sequence>EVGSHFFVEFSVERLDIQLFQNAWQRLIERHDILRAVVRDG</sequence>
<accession>F3CIH3</accession>
<gene>
    <name evidence="1" type="ORF">Pgy4_39485</name>
</gene>
<proteinExistence type="predicted"/>
<feature type="non-terminal residue" evidence="1">
    <location>
        <position position="41"/>
    </location>
</feature>
<organism evidence="1 2">
    <name type="scientific">Pseudomonas savastanoi pv. glycinea str. race 4</name>
    <dbReference type="NCBI Taxonomy" id="875330"/>
    <lineage>
        <taxon>Bacteria</taxon>
        <taxon>Pseudomonadati</taxon>
        <taxon>Pseudomonadota</taxon>
        <taxon>Gammaproteobacteria</taxon>
        <taxon>Pseudomonadales</taxon>
        <taxon>Pseudomonadaceae</taxon>
        <taxon>Pseudomonas</taxon>
    </lineage>
</organism>
<protein>
    <submittedName>
        <fullName evidence="1">Yersiniabactin non-ribosomal peptide synthetase</fullName>
    </submittedName>
</protein>
<dbReference type="Gene3D" id="3.30.559.10">
    <property type="entry name" value="Chloramphenicol acetyltransferase-like domain"/>
    <property type="match status" value="1"/>
</dbReference>
<comment type="caution">
    <text evidence="1">The sequence shown here is derived from an EMBL/GenBank/DDBJ whole genome shotgun (WGS) entry which is preliminary data.</text>
</comment>
<evidence type="ECO:0000313" key="1">
    <source>
        <dbReference type="EMBL" id="EGH19065.1"/>
    </source>
</evidence>
<dbReference type="Proteomes" id="UP000005466">
    <property type="component" value="Unassembled WGS sequence"/>
</dbReference>
<reference evidence="1 2" key="1">
    <citation type="journal article" date="2011" name="PLoS Pathog.">
        <title>Dynamic evolution of pathogenicity revealed by sequencing and comparative genomics of 19 Pseudomonas syringae isolates.</title>
        <authorList>
            <person name="Baltrus D.A."/>
            <person name="Nishimura M.T."/>
            <person name="Romanchuk A."/>
            <person name="Chang J.H."/>
            <person name="Mukhtar M.S."/>
            <person name="Cherkis K."/>
            <person name="Roach J."/>
            <person name="Grant S.R."/>
            <person name="Jones C.D."/>
            <person name="Dangl J.L."/>
        </authorList>
    </citation>
    <scope>NUCLEOTIDE SEQUENCE [LARGE SCALE GENOMIC DNA]</scope>
    <source>
        <strain evidence="2">race 4</strain>
    </source>
</reference>
<dbReference type="AlphaFoldDB" id="F3CIH3"/>
<dbReference type="EMBL" id="ADWY01003546">
    <property type="protein sequence ID" value="EGH19065.1"/>
    <property type="molecule type" value="Genomic_DNA"/>
</dbReference>
<dbReference type="InterPro" id="IPR023213">
    <property type="entry name" value="CAT-like_dom_sf"/>
</dbReference>
<name>F3CIH3_PSESG</name>
<evidence type="ECO:0000313" key="2">
    <source>
        <dbReference type="Proteomes" id="UP000005466"/>
    </source>
</evidence>